<protein>
    <submittedName>
        <fullName evidence="3">Trafficking protein particle complex II-specific subunit 120-like</fullName>
    </submittedName>
</protein>
<dbReference type="InterPro" id="IPR013935">
    <property type="entry name" value="Trs120_TRAPPC9"/>
</dbReference>
<feature type="domain" description="Trs120/TRAPPC9 N-terminal" evidence="2">
    <location>
        <begin position="249"/>
        <end position="313"/>
    </location>
</feature>
<dbReference type="PANTHER" id="PTHR21512">
    <property type="entry name" value="TRAFFICKING PROTEIN PARTICLE COMPLEX SUBUNIT 9"/>
    <property type="match status" value="1"/>
</dbReference>
<gene>
    <name evidence="3" type="primary">TRS120_2</name>
    <name evidence="3" type="ORF">CK203_088571</name>
</gene>
<organism evidence="3 4">
    <name type="scientific">Vitis vinifera</name>
    <name type="common">Grape</name>
    <dbReference type="NCBI Taxonomy" id="29760"/>
    <lineage>
        <taxon>Eukaryota</taxon>
        <taxon>Viridiplantae</taxon>
        <taxon>Streptophyta</taxon>
        <taxon>Embryophyta</taxon>
        <taxon>Tracheophyta</taxon>
        <taxon>Spermatophyta</taxon>
        <taxon>Magnoliopsida</taxon>
        <taxon>eudicotyledons</taxon>
        <taxon>Gunneridae</taxon>
        <taxon>Pentapetalae</taxon>
        <taxon>rosids</taxon>
        <taxon>Vitales</taxon>
        <taxon>Vitaceae</taxon>
        <taxon>Viteae</taxon>
        <taxon>Vitis</taxon>
    </lineage>
</organism>
<evidence type="ECO:0000256" key="1">
    <source>
        <dbReference type="SAM" id="Phobius"/>
    </source>
</evidence>
<name>A0A438F1D0_VITVI</name>
<dbReference type="Pfam" id="PF08626">
    <property type="entry name" value="TRAPPC9-Trs120"/>
    <property type="match status" value="2"/>
</dbReference>
<evidence type="ECO:0000313" key="4">
    <source>
        <dbReference type="Proteomes" id="UP000288805"/>
    </source>
</evidence>
<keyword evidence="1" id="KW-1133">Transmembrane helix</keyword>
<comment type="caution">
    <text evidence="3">The sequence shown here is derived from an EMBL/GenBank/DDBJ whole genome shotgun (WGS) entry which is preliminary data.</text>
</comment>
<dbReference type="EMBL" id="QGNW01001139">
    <property type="protein sequence ID" value="RVW53820.1"/>
    <property type="molecule type" value="Genomic_DNA"/>
</dbReference>
<keyword evidence="1" id="KW-0812">Transmembrane</keyword>
<proteinExistence type="predicted"/>
<keyword evidence="1" id="KW-0472">Membrane</keyword>
<dbReference type="InterPro" id="IPR058563">
    <property type="entry name" value="Trs120_TRAPPC9_N"/>
</dbReference>
<accession>A0A438F1D0</accession>
<reference evidence="3 4" key="1">
    <citation type="journal article" date="2018" name="PLoS Genet.">
        <title>Population sequencing reveals clonal diversity and ancestral inbreeding in the grapevine cultivar Chardonnay.</title>
        <authorList>
            <person name="Roach M.J."/>
            <person name="Johnson D.L."/>
            <person name="Bohlmann J."/>
            <person name="van Vuuren H.J."/>
            <person name="Jones S.J."/>
            <person name="Pretorius I.S."/>
            <person name="Schmidt S.A."/>
            <person name="Borneman A.R."/>
        </authorList>
    </citation>
    <scope>NUCLEOTIDE SEQUENCE [LARGE SCALE GENOMIC DNA]</scope>
    <source>
        <strain evidence="4">cv. Chardonnay</strain>
        <tissue evidence="3">Leaf</tissue>
    </source>
</reference>
<feature type="transmembrane region" description="Helical" evidence="1">
    <location>
        <begin position="298"/>
        <end position="318"/>
    </location>
</feature>
<dbReference type="PANTHER" id="PTHR21512:SF5">
    <property type="entry name" value="TRAFFICKING PROTEIN PARTICLE COMPLEX SUBUNIT 9"/>
    <property type="match status" value="1"/>
</dbReference>
<evidence type="ECO:0000313" key="3">
    <source>
        <dbReference type="EMBL" id="RVW53820.1"/>
    </source>
</evidence>
<dbReference type="Proteomes" id="UP000288805">
    <property type="component" value="Unassembled WGS sequence"/>
</dbReference>
<evidence type="ECO:0000259" key="2">
    <source>
        <dbReference type="Pfam" id="PF08626"/>
    </source>
</evidence>
<feature type="domain" description="Trs120/TRAPPC9 N-terminal" evidence="2">
    <location>
        <begin position="9"/>
        <end position="244"/>
    </location>
</feature>
<dbReference type="AlphaFoldDB" id="A0A438F1D0"/>
<dbReference type="GO" id="GO:0005794">
    <property type="term" value="C:Golgi apparatus"/>
    <property type="evidence" value="ECO:0007669"/>
    <property type="project" value="UniProtKB-SubCell"/>
</dbReference>
<sequence length="331" mass="36827">MEPDVSIETSSMIRVAVIPVGPVPPNHLRDYSAMLLRHCTISLSTISSFYTEHQKSPFSNQPWDSGSLRFKFMLGGSPSSPWEDFQSNRKFSLSSASVTAPPLPILTPLLTSSPPPVRVTPPRWSSAASGFAPVTLRCVWLTVDYTFVVKYELPNEKSLSFVLFIDENTYKEYLNALFVFLLQLEDGSKREGNLILFPPSDRQTQEFHMNTMVQDIAASLLMEFEKWVLQAESAGTILKTPLDSQASLSSEEVIKAKKRRLGRAQKTIGDYCLLAGSPVDANAHYSTALELARLTGDYFWYAGALEGSVCALLVGILSKLRSFCVTSRYNF</sequence>